<feature type="region of interest" description="Disordered" evidence="1">
    <location>
        <begin position="400"/>
        <end position="601"/>
    </location>
</feature>
<dbReference type="Gene3D" id="1.10.8.10">
    <property type="entry name" value="DNA helicase RuvA subunit, C-terminal domain"/>
    <property type="match status" value="1"/>
</dbReference>
<evidence type="ECO:0000256" key="1">
    <source>
        <dbReference type="SAM" id="MobiDB-lite"/>
    </source>
</evidence>
<evidence type="ECO:0000259" key="2">
    <source>
        <dbReference type="PROSITE" id="PS50030"/>
    </source>
</evidence>
<proteinExistence type="predicted"/>
<sequence length="895" mass="96164">MDDLSGLDWSKPSAGQPPKAAPMTSNMAYPSLRPSPSPFASGRNTPASTQNSGSSSFGKPPQPQQTTTQPKAAQDSFSNLARFGPAKTSQNLTLAERQAQLEAEKRRKEEEKRKLTEAQFGSGQQWDMLGSRGQTSSPALQPPAVVAQSSGNDDDDLFAAFNKDTKVDNASHFPPPEKKIPTPTAEKKPLDLSNPNAWSASGSDPAAYPDDDDPFGLSEFKPNGAAASVPQNQTQTKDDDDFLGDLARPVEEVRAKQQVAPQRGEPGKPIEDNDSSSSDEEELPQRPRNDTRRAQNSGNAEFDSALAQLVDYGFAPEDARRALVESGAGTNVQQAANWLLDEAHRKSKAKAQGRPSSNNSNRSERREQTPSGRNEPDFAKSAAAVGNTLFKTANSLWKTGQKKMQQAVADFQQEGVAGDPSQPKWMRDAQTNQGRASARADANATDEAMMLESGGRPRQAKEKSRQATPDLTRSSSPATSSAGQSRSGSVPRWQQQQAAPPLVPNARSRLNRFADDDDTFAVSSSRRRKPAFPAEPAKTEPEPDLLFGSEAPKQASRPTPPPQAAAAARKTPPNPTPVRKATPKPARQIPSITPSAIQTSTKHRLEGTAHFKRGDFAQAHASYSSSLSAVPSTHPLAIVLLTNRALTALKTGEPKQAVTDADTAISVIGPGNGQGETVAVTGDNGQEENRDMRDLYGKALSRKAEALEQMEKWGDALAVWKLAVEAGLGGATAAKGRQRCQTALAPKPKPAPKPASAPKSRPSASASLQPQKDSEAVTRLREANEAAAKEDDEKFALSEHVDAKIAAWREGKRDNLRGLIASLDQVLWEDSGWEKVGMHELVMANKVKISYMKAIAKTHPDKIAQTASTEVRLIAGLVFSTLNEAWDKFKTENGL</sequence>
<comment type="caution">
    <text evidence="3">The sequence shown here is derived from an EMBL/GenBank/DDBJ whole genome shotgun (WGS) entry which is preliminary data.</text>
</comment>
<dbReference type="PROSITE" id="PS50030">
    <property type="entry name" value="UBA"/>
    <property type="match status" value="1"/>
</dbReference>
<dbReference type="GO" id="GO:0031982">
    <property type="term" value="C:vesicle"/>
    <property type="evidence" value="ECO:0007669"/>
    <property type="project" value="TreeGrafter"/>
</dbReference>
<dbReference type="Pfam" id="PF00627">
    <property type="entry name" value="UBA"/>
    <property type="match status" value="1"/>
</dbReference>
<dbReference type="GO" id="GO:0072583">
    <property type="term" value="P:clathrin-dependent endocytosis"/>
    <property type="evidence" value="ECO:0007669"/>
    <property type="project" value="TreeGrafter"/>
</dbReference>
<dbReference type="KEGG" id="amus:LMH87_007287"/>
<feature type="region of interest" description="Disordered" evidence="1">
    <location>
        <begin position="737"/>
        <end position="793"/>
    </location>
</feature>
<dbReference type="PANTHER" id="PTHR23172:SF19">
    <property type="entry name" value="J DOMAIN-CONTAINING PROTEIN"/>
    <property type="match status" value="1"/>
</dbReference>
<dbReference type="GO" id="GO:0005737">
    <property type="term" value="C:cytoplasm"/>
    <property type="evidence" value="ECO:0007669"/>
    <property type="project" value="TreeGrafter"/>
</dbReference>
<feature type="domain" description="UBA" evidence="2">
    <location>
        <begin position="301"/>
        <end position="342"/>
    </location>
</feature>
<dbReference type="EMBL" id="JAJHUN010000001">
    <property type="protein sequence ID" value="KAJ4165663.1"/>
    <property type="molecule type" value="Genomic_DNA"/>
</dbReference>
<feature type="compositionally biased region" description="Basic and acidic residues" evidence="1">
    <location>
        <begin position="163"/>
        <end position="190"/>
    </location>
</feature>
<dbReference type="Gene3D" id="1.10.287.110">
    <property type="entry name" value="DnaJ domain"/>
    <property type="match status" value="1"/>
</dbReference>
<dbReference type="InterPro" id="IPR036869">
    <property type="entry name" value="J_dom_sf"/>
</dbReference>
<gene>
    <name evidence="3" type="ORF">LMH87_007287</name>
</gene>
<evidence type="ECO:0000313" key="3">
    <source>
        <dbReference type="EMBL" id="KAJ4165663.1"/>
    </source>
</evidence>
<feature type="compositionally biased region" description="Low complexity" evidence="1">
    <location>
        <begin position="756"/>
        <end position="767"/>
    </location>
</feature>
<dbReference type="InterPro" id="IPR011990">
    <property type="entry name" value="TPR-like_helical_dom_sf"/>
</dbReference>
<dbReference type="GeneID" id="80894446"/>
<name>A0A9W8QPD9_AKAMU</name>
<feature type="compositionally biased region" description="Basic and acidic residues" evidence="1">
    <location>
        <begin position="772"/>
        <end position="793"/>
    </location>
</feature>
<dbReference type="FunFam" id="1.10.287.110:FF:000002">
    <property type="entry name" value="putative tyrosine-protein phosphatase auxilin isoform X2"/>
    <property type="match status" value="1"/>
</dbReference>
<accession>A0A9W8QPD9</accession>
<feature type="compositionally biased region" description="Basic and acidic residues" evidence="1">
    <location>
        <begin position="102"/>
        <end position="116"/>
    </location>
</feature>
<feature type="region of interest" description="Disordered" evidence="1">
    <location>
        <begin position="335"/>
        <end position="383"/>
    </location>
</feature>
<dbReference type="FunFam" id="1.25.40.10:FF:000354">
    <property type="entry name" value="UBA domain-containing protein 7"/>
    <property type="match status" value="1"/>
</dbReference>
<dbReference type="PANTHER" id="PTHR23172">
    <property type="entry name" value="AUXILIN/CYCLIN G-ASSOCIATED KINASE-RELATED"/>
    <property type="match status" value="1"/>
</dbReference>
<feature type="compositionally biased region" description="Polar residues" evidence="1">
    <location>
        <begin position="590"/>
        <end position="600"/>
    </location>
</feature>
<feature type="region of interest" description="Disordered" evidence="1">
    <location>
        <begin position="1"/>
        <end position="302"/>
    </location>
</feature>
<feature type="compositionally biased region" description="Polar residues" evidence="1">
    <location>
        <begin position="42"/>
        <end position="57"/>
    </location>
</feature>
<feature type="compositionally biased region" description="Acidic residues" evidence="1">
    <location>
        <begin position="272"/>
        <end position="282"/>
    </location>
</feature>
<dbReference type="Gene3D" id="1.25.40.10">
    <property type="entry name" value="Tetratricopeptide repeat domain"/>
    <property type="match status" value="1"/>
</dbReference>
<feature type="region of interest" description="Disordered" evidence="1">
    <location>
        <begin position="668"/>
        <end position="689"/>
    </location>
</feature>
<dbReference type="RefSeq" id="XP_056060578.1">
    <property type="nucleotide sequence ID" value="XM_056192349.1"/>
</dbReference>
<feature type="compositionally biased region" description="Low complexity" evidence="1">
    <location>
        <begin position="199"/>
        <end position="208"/>
    </location>
</feature>
<organism evidence="3 4">
    <name type="scientific">Akanthomyces muscarius</name>
    <name type="common">Entomopathogenic fungus</name>
    <name type="synonym">Lecanicillium muscarium</name>
    <dbReference type="NCBI Taxonomy" id="2231603"/>
    <lineage>
        <taxon>Eukaryota</taxon>
        <taxon>Fungi</taxon>
        <taxon>Dikarya</taxon>
        <taxon>Ascomycota</taxon>
        <taxon>Pezizomycotina</taxon>
        <taxon>Sordariomycetes</taxon>
        <taxon>Hypocreomycetidae</taxon>
        <taxon>Hypocreales</taxon>
        <taxon>Cordycipitaceae</taxon>
        <taxon>Akanthomyces</taxon>
    </lineage>
</organism>
<dbReference type="SUPFAM" id="SSF46934">
    <property type="entry name" value="UBA-like"/>
    <property type="match status" value="1"/>
</dbReference>
<feature type="compositionally biased region" description="Low complexity" evidence="1">
    <location>
        <begin position="472"/>
        <end position="487"/>
    </location>
</feature>
<dbReference type="SUPFAM" id="SSF46565">
    <property type="entry name" value="Chaperone J-domain"/>
    <property type="match status" value="1"/>
</dbReference>
<dbReference type="InterPro" id="IPR009060">
    <property type="entry name" value="UBA-like_sf"/>
</dbReference>
<dbReference type="GO" id="GO:0072318">
    <property type="term" value="P:clathrin coat disassembly"/>
    <property type="evidence" value="ECO:0007669"/>
    <property type="project" value="TreeGrafter"/>
</dbReference>
<feature type="compositionally biased region" description="Basic and acidic residues" evidence="1">
    <location>
        <begin position="362"/>
        <end position="378"/>
    </location>
</feature>
<reference evidence="3" key="1">
    <citation type="journal article" date="2023" name="Access Microbiol">
        <title>De-novo genome assembly for Akanthomyces muscarius, a biocontrol agent of insect agricultural pests.</title>
        <authorList>
            <person name="Erdos Z."/>
            <person name="Studholme D.J."/>
            <person name="Raymond B."/>
            <person name="Sharma M."/>
        </authorList>
    </citation>
    <scope>NUCLEOTIDE SEQUENCE</scope>
    <source>
        <strain evidence="3">Ve6</strain>
    </source>
</reference>
<dbReference type="AlphaFoldDB" id="A0A9W8QPD9"/>
<keyword evidence="4" id="KW-1185">Reference proteome</keyword>
<dbReference type="SUPFAM" id="SSF48452">
    <property type="entry name" value="TPR-like"/>
    <property type="match status" value="1"/>
</dbReference>
<protein>
    <recommendedName>
        <fullName evidence="2">UBA domain-containing protein</fullName>
    </recommendedName>
</protein>
<feature type="compositionally biased region" description="Basic and acidic residues" evidence="1">
    <location>
        <begin position="283"/>
        <end position="293"/>
    </location>
</feature>
<dbReference type="InterPro" id="IPR015940">
    <property type="entry name" value="UBA"/>
</dbReference>
<evidence type="ECO:0000313" key="4">
    <source>
        <dbReference type="Proteomes" id="UP001144673"/>
    </source>
</evidence>
<dbReference type="Proteomes" id="UP001144673">
    <property type="component" value="Chromosome 1"/>
</dbReference>
<dbReference type="GO" id="GO:0030276">
    <property type="term" value="F:clathrin binding"/>
    <property type="evidence" value="ECO:0007669"/>
    <property type="project" value="TreeGrafter"/>
</dbReference>